<evidence type="ECO:0000259" key="28">
    <source>
        <dbReference type="Pfam" id="PF04696"/>
    </source>
</evidence>
<keyword evidence="19" id="KW-0238">DNA-binding</keyword>
<dbReference type="Pfam" id="PF13365">
    <property type="entry name" value="Trypsin_2"/>
    <property type="match status" value="1"/>
</dbReference>
<dbReference type="GO" id="GO:0071013">
    <property type="term" value="C:catalytic step 2 spliceosome"/>
    <property type="evidence" value="ECO:0007669"/>
    <property type="project" value="TreeGrafter"/>
</dbReference>
<dbReference type="OrthoDB" id="330772at2759"/>
<evidence type="ECO:0000256" key="1">
    <source>
        <dbReference type="ARBA" id="ARBA00004324"/>
    </source>
</evidence>
<evidence type="ECO:0000256" key="9">
    <source>
        <dbReference type="ARBA" id="ARBA00022670"/>
    </source>
</evidence>
<evidence type="ECO:0000256" key="21">
    <source>
        <dbReference type="ARBA" id="ARBA00023163"/>
    </source>
</evidence>
<keyword evidence="17" id="KW-0805">Transcription regulation</keyword>
<keyword evidence="16" id="KW-0007">Acetylation</keyword>
<feature type="compositionally biased region" description="Basic and acidic residues" evidence="27">
    <location>
        <begin position="848"/>
        <end position="857"/>
    </location>
</feature>
<accession>A0A2B4SDJ8</accession>
<evidence type="ECO:0000256" key="3">
    <source>
        <dbReference type="ARBA" id="ARBA00008764"/>
    </source>
</evidence>
<keyword evidence="12 25" id="KW-0378">Hydrolase</keyword>
<keyword evidence="11" id="KW-0732">Signal</keyword>
<comment type="similarity">
    <text evidence="4">Belongs to the pinin family.</text>
</comment>
<dbReference type="InterPro" id="IPR006787">
    <property type="entry name" value="Pinin_SDK_N"/>
</dbReference>
<evidence type="ECO:0000256" key="10">
    <source>
        <dbReference type="ARBA" id="ARBA00022728"/>
    </source>
</evidence>
<dbReference type="EC" id="3.4.21.-" evidence="25"/>
<evidence type="ECO:0000256" key="8">
    <source>
        <dbReference type="ARBA" id="ARBA00022664"/>
    </source>
</evidence>
<keyword evidence="5" id="KW-0488">Methylation</keyword>
<evidence type="ECO:0000256" key="16">
    <source>
        <dbReference type="ARBA" id="ARBA00022990"/>
    </source>
</evidence>
<dbReference type="PRINTS" id="PR00839">
    <property type="entry name" value="V8PROTEASE"/>
</dbReference>
<comment type="subunit">
    <text evidence="24">Found in a mRNA splicing-dependent exon junction complex (EJC). Found in a complex with SR proteins. Found in a mRNP complex with RNPS1. Component of the PSAP complex consisting of RNPS1, SAP18 and PNN. Interacts with PNISR, CTBP1, CTBP2, KRT8, KRT18, KRT19, PS1D/PNO40, PPIG, RNPS1, SFRS4 and SRRM2. Identified in the spliceosome C complex.</text>
</comment>
<dbReference type="InterPro" id="IPR009003">
    <property type="entry name" value="Peptidase_S1_PA"/>
</dbReference>
<evidence type="ECO:0000256" key="18">
    <source>
        <dbReference type="ARBA" id="ARBA00023054"/>
    </source>
</evidence>
<name>A0A2B4SDJ8_STYPI</name>
<evidence type="ECO:0000256" key="13">
    <source>
        <dbReference type="ARBA" id="ARBA00022825"/>
    </source>
</evidence>
<keyword evidence="18 26" id="KW-0175">Coiled coil</keyword>
<dbReference type="GO" id="GO:0016607">
    <property type="term" value="C:nuclear speck"/>
    <property type="evidence" value="ECO:0007669"/>
    <property type="project" value="UniProtKB-SubCell"/>
</dbReference>
<dbReference type="GO" id="GO:0008380">
    <property type="term" value="P:RNA splicing"/>
    <property type="evidence" value="ECO:0007669"/>
    <property type="project" value="UniProtKB-KW"/>
</dbReference>
<keyword evidence="10" id="KW-0747">Spliceosome</keyword>
<evidence type="ECO:0000256" key="20">
    <source>
        <dbReference type="ARBA" id="ARBA00023159"/>
    </source>
</evidence>
<keyword evidence="20" id="KW-0010">Activator</keyword>
<reference evidence="31" key="1">
    <citation type="journal article" date="2017" name="bioRxiv">
        <title>Comparative analysis of the genomes of Stylophora pistillata and Acropora digitifera provides evidence for extensive differences between species of corals.</title>
        <authorList>
            <person name="Voolstra C.R."/>
            <person name="Li Y."/>
            <person name="Liew Y.J."/>
            <person name="Baumgarten S."/>
            <person name="Zoccola D."/>
            <person name="Flot J.-F."/>
            <person name="Tambutte S."/>
            <person name="Allemand D."/>
            <person name="Aranda M."/>
        </authorList>
    </citation>
    <scope>NUCLEOTIDE SEQUENCE [LARGE SCALE GENOMIC DNA]</scope>
</reference>
<keyword evidence="21" id="KW-0804">Transcription</keyword>
<feature type="compositionally biased region" description="Polar residues" evidence="27">
    <location>
        <begin position="634"/>
        <end position="646"/>
    </location>
</feature>
<evidence type="ECO:0000256" key="7">
    <source>
        <dbReference type="ARBA" id="ARBA00022553"/>
    </source>
</evidence>
<evidence type="ECO:0000256" key="26">
    <source>
        <dbReference type="SAM" id="Coils"/>
    </source>
</evidence>
<dbReference type="InterPro" id="IPR043504">
    <property type="entry name" value="Peptidase_S1_PA_chymotrypsin"/>
</dbReference>
<organism evidence="30 31">
    <name type="scientific">Stylophora pistillata</name>
    <name type="common">Smooth cauliflower coral</name>
    <dbReference type="NCBI Taxonomy" id="50429"/>
    <lineage>
        <taxon>Eukaryota</taxon>
        <taxon>Metazoa</taxon>
        <taxon>Cnidaria</taxon>
        <taxon>Anthozoa</taxon>
        <taxon>Hexacorallia</taxon>
        <taxon>Scleractinia</taxon>
        <taxon>Astrocoeniina</taxon>
        <taxon>Pocilloporidae</taxon>
        <taxon>Stylophora</taxon>
    </lineage>
</organism>
<evidence type="ECO:0000256" key="22">
    <source>
        <dbReference type="ARBA" id="ARBA00023187"/>
    </source>
</evidence>
<keyword evidence="13 25" id="KW-0720">Serine protease</keyword>
<keyword evidence="23" id="KW-0539">Nucleus</keyword>
<feature type="compositionally biased region" description="Basic and acidic residues" evidence="27">
    <location>
        <begin position="864"/>
        <end position="902"/>
    </location>
</feature>
<dbReference type="InterPro" id="IPR006786">
    <property type="entry name" value="Pinin_SDK_MemA"/>
</dbReference>
<evidence type="ECO:0000256" key="17">
    <source>
        <dbReference type="ARBA" id="ARBA00023015"/>
    </source>
</evidence>
<dbReference type="PANTHER" id="PTHR12707">
    <property type="entry name" value="PINN"/>
    <property type="match status" value="1"/>
</dbReference>
<feature type="coiled-coil region" evidence="26">
    <location>
        <begin position="711"/>
        <end position="771"/>
    </location>
</feature>
<keyword evidence="22" id="KW-0508">mRNA splicing</keyword>
<dbReference type="GO" id="GO:0006397">
    <property type="term" value="P:mRNA processing"/>
    <property type="evidence" value="ECO:0007669"/>
    <property type="project" value="UniProtKB-KW"/>
</dbReference>
<dbReference type="Pfam" id="PF04697">
    <property type="entry name" value="Pinin_SDK_N"/>
    <property type="match status" value="1"/>
</dbReference>
<feature type="domain" description="Pinin/SDK/MemA protein" evidence="28">
    <location>
        <begin position="687"/>
        <end position="810"/>
    </location>
</feature>
<dbReference type="SUPFAM" id="SSF50494">
    <property type="entry name" value="Trypsin-like serine proteases"/>
    <property type="match status" value="1"/>
</dbReference>
<evidence type="ECO:0000259" key="29">
    <source>
        <dbReference type="Pfam" id="PF04697"/>
    </source>
</evidence>
<feature type="region of interest" description="Disordered" evidence="27">
    <location>
        <begin position="817"/>
        <end position="916"/>
    </location>
</feature>
<comment type="caution">
    <text evidence="30">The sequence shown here is derived from an EMBL/GenBank/DDBJ whole genome shotgun (WGS) entry which is preliminary data.</text>
</comment>
<dbReference type="GO" id="GO:0006508">
    <property type="term" value="P:proteolysis"/>
    <property type="evidence" value="ECO:0007669"/>
    <property type="project" value="UniProtKB-KW"/>
</dbReference>
<evidence type="ECO:0000256" key="25">
    <source>
        <dbReference type="RuleBase" id="RU004296"/>
    </source>
</evidence>
<evidence type="ECO:0000256" key="19">
    <source>
        <dbReference type="ARBA" id="ARBA00023125"/>
    </source>
</evidence>
<evidence type="ECO:0000256" key="14">
    <source>
        <dbReference type="ARBA" id="ARBA00022843"/>
    </source>
</evidence>
<dbReference type="STRING" id="50429.A0A2B4SDJ8"/>
<dbReference type="Proteomes" id="UP000225706">
    <property type="component" value="Unassembled WGS sequence"/>
</dbReference>
<evidence type="ECO:0000256" key="5">
    <source>
        <dbReference type="ARBA" id="ARBA00022481"/>
    </source>
</evidence>
<keyword evidence="8" id="KW-0507">mRNA processing</keyword>
<dbReference type="InterPro" id="IPR008256">
    <property type="entry name" value="Peptidase_S1B"/>
</dbReference>
<dbReference type="GO" id="GO:0008236">
    <property type="term" value="F:serine-type peptidase activity"/>
    <property type="evidence" value="ECO:0007669"/>
    <property type="project" value="UniProtKB-KW"/>
</dbReference>
<evidence type="ECO:0000256" key="27">
    <source>
        <dbReference type="SAM" id="MobiDB-lite"/>
    </source>
</evidence>
<evidence type="ECO:0000256" key="11">
    <source>
        <dbReference type="ARBA" id="ARBA00022729"/>
    </source>
</evidence>
<dbReference type="InterPro" id="IPR039853">
    <property type="entry name" value="Pinin"/>
</dbReference>
<keyword evidence="14" id="KW-0832">Ubl conjugation</keyword>
<evidence type="ECO:0000256" key="15">
    <source>
        <dbReference type="ARBA" id="ARBA00022949"/>
    </source>
</evidence>
<evidence type="ECO:0000256" key="24">
    <source>
        <dbReference type="ARBA" id="ARBA00025916"/>
    </source>
</evidence>
<keyword evidence="15" id="KW-0965">Cell junction</keyword>
<feature type="compositionally biased region" description="Basic and acidic residues" evidence="27">
    <location>
        <begin position="578"/>
        <end position="587"/>
    </location>
</feature>
<protein>
    <recommendedName>
        <fullName evidence="25">Serine protease</fullName>
        <ecNumber evidence="25">3.4.21.-</ecNumber>
    </recommendedName>
</protein>
<dbReference type="Gene3D" id="2.40.10.10">
    <property type="entry name" value="Trypsin-like serine proteases"/>
    <property type="match status" value="2"/>
</dbReference>
<evidence type="ECO:0000256" key="4">
    <source>
        <dbReference type="ARBA" id="ARBA00010386"/>
    </source>
</evidence>
<evidence type="ECO:0000313" key="31">
    <source>
        <dbReference type="Proteomes" id="UP000225706"/>
    </source>
</evidence>
<keyword evidence="6" id="KW-1017">Isopeptide bond</keyword>
<proteinExistence type="inferred from homology"/>
<evidence type="ECO:0000256" key="6">
    <source>
        <dbReference type="ARBA" id="ARBA00022499"/>
    </source>
</evidence>
<sequence>MDSEDVLGDDGRKALNACVKVQICRFAELQEYDRKTALIRLRGCYGGPFPRGFDSWILFDPLKLYDVRNKHNISMMKRYDIHIIHQALLNFDEVKYVEKYRNEEGPGIKQVNATINKRRADVSREMEEAKVDPNGQREYSWIVAQRRVRDCFAGNFAGDMGLLKHKVGERYTITDILNAVKAIDNEGRLLKYPDDEGDGSKELKDAIDQKWIELTKEYEDAKEREYFRSEAERRVRDCFAGTLKEDTDIFPNVRNSREATFSIFDIKSAIDEFDEKKLIDRYPKPGQGDAEKRKNVDDERGGILTEYEEAKKLTTISYGTGFLIGDGLIITNEHVLRKYLNDKEKYGVFISNEAIHQLPSKDVYVDFKNDLALLHCPKLNFKDTGIFPFKLSCLDLLIGQSVFCFGYPPTHMGETALFVDGKVSGYKKEFYKEPLVTLHCSLRPGCSGGPVMRRIKGQIVVLGVVKEIHKQEIFEENERTFMEKIYMQANTFFLQMVLKLITPLIKLVFKLHYALSSTHSPFNFINVIPARKYAADQVISRSQKDTRLRKSKMATVAELHRDLELAREGLKSVDENINKLTGRDPSEFRPAAGRRVSLKRDFTERNMGVGQGPATKRRDSTGAQGRLWSRVVRTRTSQELTRPSSRLDSEGEEDEDDTDKPAIQSSVVATPTPSRLKRDAITKTDDKTKSRNKRMFGMLLGTLQRFKDDSAQKTEKEIRREEINKKLEEAEQKEKEELSSQRKELFTERRAKQAELRLLQRKVDMAELQEEWDKHGEKLSHFIMTKANPPIFYLPAKHNDKTQKLLEESTRTVKRAMAKRRAEIEEEQELEEEQMKNARLSVSNEGEIESKGGRVESADGGGDVEMKGESPEEVSGRQRKKSESKDPENGVKEERNVQEERQAVGVENMEEDEGEI</sequence>
<dbReference type="AlphaFoldDB" id="A0A2B4SDJ8"/>
<keyword evidence="9 25" id="KW-0645">Protease</keyword>
<evidence type="ECO:0000256" key="2">
    <source>
        <dbReference type="ARBA" id="ARBA00004568"/>
    </source>
</evidence>
<feature type="compositionally biased region" description="Basic and acidic residues" evidence="27">
    <location>
        <begin position="676"/>
        <end position="689"/>
    </location>
</feature>
<dbReference type="EMBL" id="LSMT01000109">
    <property type="protein sequence ID" value="PFX27179.1"/>
    <property type="molecule type" value="Genomic_DNA"/>
</dbReference>
<dbReference type="PANTHER" id="PTHR12707:SF0">
    <property type="entry name" value="PININ"/>
    <property type="match status" value="1"/>
</dbReference>
<dbReference type="GO" id="GO:0003677">
    <property type="term" value="F:DNA binding"/>
    <property type="evidence" value="ECO:0007669"/>
    <property type="project" value="UniProtKB-KW"/>
</dbReference>
<evidence type="ECO:0000256" key="12">
    <source>
        <dbReference type="ARBA" id="ARBA00022801"/>
    </source>
</evidence>
<dbReference type="GO" id="GO:0030057">
    <property type="term" value="C:desmosome"/>
    <property type="evidence" value="ECO:0007669"/>
    <property type="project" value="UniProtKB-SubCell"/>
</dbReference>
<gene>
    <name evidence="30" type="primary">PNN</name>
    <name evidence="30" type="ORF">AWC38_SpisGene8136</name>
</gene>
<feature type="region of interest" description="Disordered" evidence="27">
    <location>
        <begin position="578"/>
        <end position="690"/>
    </location>
</feature>
<comment type="subcellular location">
    <subcellularLocation>
        <location evidence="2">Cell junction</location>
        <location evidence="2">Desmosome</location>
    </subcellularLocation>
    <subcellularLocation>
        <location evidence="1">Nucleus speckle</location>
    </subcellularLocation>
</comment>
<feature type="compositionally biased region" description="Polar residues" evidence="27">
    <location>
        <begin position="663"/>
        <end position="673"/>
    </location>
</feature>
<feature type="domain" description="Pinin/SDK" evidence="29">
    <location>
        <begin position="555"/>
        <end position="681"/>
    </location>
</feature>
<evidence type="ECO:0000256" key="23">
    <source>
        <dbReference type="ARBA" id="ARBA00023242"/>
    </source>
</evidence>
<keyword evidence="7" id="KW-0597">Phosphoprotein</keyword>
<keyword evidence="31" id="KW-1185">Reference proteome</keyword>
<evidence type="ECO:0000313" key="30">
    <source>
        <dbReference type="EMBL" id="PFX27179.1"/>
    </source>
</evidence>
<dbReference type="Pfam" id="PF04696">
    <property type="entry name" value="Pinin_SDK_memA"/>
    <property type="match status" value="1"/>
</dbReference>
<comment type="similarity">
    <text evidence="3 25">Belongs to the peptidase S1B family.</text>
</comment>